<keyword evidence="3" id="KW-1185">Reference proteome</keyword>
<evidence type="ECO:0000313" key="3">
    <source>
        <dbReference type="Proteomes" id="UP000635245"/>
    </source>
</evidence>
<evidence type="ECO:0008006" key="4">
    <source>
        <dbReference type="Google" id="ProtNLM"/>
    </source>
</evidence>
<dbReference type="Pfam" id="PF12389">
    <property type="entry name" value="Peptidase_M73"/>
    <property type="match status" value="1"/>
</dbReference>
<evidence type="ECO:0000256" key="1">
    <source>
        <dbReference type="SAM" id="Phobius"/>
    </source>
</evidence>
<organism evidence="2 3">
    <name type="scientific">Prauserella cavernicola</name>
    <dbReference type="NCBI Taxonomy" id="2800127"/>
    <lineage>
        <taxon>Bacteria</taxon>
        <taxon>Bacillati</taxon>
        <taxon>Actinomycetota</taxon>
        <taxon>Actinomycetes</taxon>
        <taxon>Pseudonocardiales</taxon>
        <taxon>Pseudonocardiaceae</taxon>
        <taxon>Prauserella</taxon>
    </lineage>
</organism>
<keyword evidence="1" id="KW-0472">Membrane</keyword>
<dbReference type="RefSeq" id="WP_200317139.1">
    <property type="nucleotide sequence ID" value="NZ_JAENJH010000002.1"/>
</dbReference>
<protein>
    <recommendedName>
        <fullName evidence="4">Camelysin metallo-endopeptidase</fullName>
    </recommendedName>
</protein>
<proteinExistence type="predicted"/>
<sequence length="217" mass="21641">MEQTHPEQRRSAWRPVALAAVAGSVLVAMGIGVWATLSATAANVTPQQISSGTLKLTMAGNGAGFDQAVSNLAPGDTVNRYLDLTNGGTLDAQALTLQVAATGSSALIADGSSTKALRVAVNTCTGGTWNAATGVCSGTKAPLLAATPVGSLGTAASLIPGSVAAGSVQRLQVVVSLPDQTETTVNGTLPTTTIQGQTANLTYTFGETQRAAATTNS</sequence>
<dbReference type="EMBL" id="JAENJH010000002">
    <property type="protein sequence ID" value="MBK1784606.1"/>
    <property type="molecule type" value="Genomic_DNA"/>
</dbReference>
<gene>
    <name evidence="2" type="ORF">JHE00_09735</name>
</gene>
<dbReference type="Proteomes" id="UP000635245">
    <property type="component" value="Unassembled WGS sequence"/>
</dbReference>
<name>A0A934QR34_9PSEU</name>
<reference evidence="2" key="1">
    <citation type="submission" date="2020-12" db="EMBL/GenBank/DDBJ databases">
        <title>Prauserella sp. ASG 168, a novel actinomycete isolated from cave rock.</title>
        <authorList>
            <person name="Suriyachadkun C."/>
        </authorList>
    </citation>
    <scope>NUCLEOTIDE SEQUENCE</scope>
    <source>
        <strain evidence="2">ASG 168</strain>
    </source>
</reference>
<feature type="transmembrane region" description="Helical" evidence="1">
    <location>
        <begin position="12"/>
        <end position="37"/>
    </location>
</feature>
<dbReference type="AlphaFoldDB" id="A0A934QR34"/>
<accession>A0A934QR34</accession>
<keyword evidence="1" id="KW-1133">Transmembrane helix</keyword>
<evidence type="ECO:0000313" key="2">
    <source>
        <dbReference type="EMBL" id="MBK1784606.1"/>
    </source>
</evidence>
<comment type="caution">
    <text evidence="2">The sequence shown here is derived from an EMBL/GenBank/DDBJ whole genome shotgun (WGS) entry which is preliminary data.</text>
</comment>
<dbReference type="InterPro" id="IPR022121">
    <property type="entry name" value="Peptidase_M73_camelysin"/>
</dbReference>
<keyword evidence="1" id="KW-0812">Transmembrane</keyword>